<dbReference type="InterPro" id="IPR013083">
    <property type="entry name" value="Znf_RING/FYVE/PHD"/>
</dbReference>
<organism evidence="7 8">
    <name type="scientific">Musa troglodytarum</name>
    <name type="common">fe'i banana</name>
    <dbReference type="NCBI Taxonomy" id="320322"/>
    <lineage>
        <taxon>Eukaryota</taxon>
        <taxon>Viridiplantae</taxon>
        <taxon>Streptophyta</taxon>
        <taxon>Embryophyta</taxon>
        <taxon>Tracheophyta</taxon>
        <taxon>Spermatophyta</taxon>
        <taxon>Magnoliopsida</taxon>
        <taxon>Liliopsida</taxon>
        <taxon>Zingiberales</taxon>
        <taxon>Musaceae</taxon>
        <taxon>Musa</taxon>
    </lineage>
</organism>
<sequence>MAAEAERELGRLEGLLRRAGGAEGGGERRGTAFFPIVLGVVRAGPAERETPELERVIMLNPLTRGMVIFQGEPALLSELLPPGLAAAGPLPASKASIEAMRIVEPGEEDADEECPVCLDGLRSNGGGETATEEEAASAVVREMPCRHRFHGGCIDKWLGMHGSCPVCRYRMPAAEEDEPKKVGDVLGAEGAERGAARASELFVTIAFGSSREGEVDEQLQQQQGGGEEEEGGEASSSNGVNQDTTSLAIGQTLSTVAGFGGKSTSKSSGGVGTKGMENQITPSRGHKRNLWLRIPSGLLTWPAPSAFPVKPRDGGINCRGRGGGKR</sequence>
<evidence type="ECO:0000313" key="7">
    <source>
        <dbReference type="EMBL" id="URE49443.1"/>
    </source>
</evidence>
<dbReference type="EMBL" id="CP097511">
    <property type="protein sequence ID" value="URE49443.1"/>
    <property type="molecule type" value="Genomic_DNA"/>
</dbReference>
<dbReference type="PROSITE" id="PS50089">
    <property type="entry name" value="ZF_RING_2"/>
    <property type="match status" value="1"/>
</dbReference>
<feature type="domain" description="RING-type" evidence="6">
    <location>
        <begin position="114"/>
        <end position="168"/>
    </location>
</feature>
<proteinExistence type="predicted"/>
<evidence type="ECO:0000256" key="4">
    <source>
        <dbReference type="PROSITE-ProRule" id="PRU00175"/>
    </source>
</evidence>
<keyword evidence="3" id="KW-0862">Zinc</keyword>
<dbReference type="SUPFAM" id="SSF57850">
    <property type="entry name" value="RING/U-box"/>
    <property type="match status" value="1"/>
</dbReference>
<evidence type="ECO:0000256" key="1">
    <source>
        <dbReference type="ARBA" id="ARBA00022723"/>
    </source>
</evidence>
<keyword evidence="1" id="KW-0479">Metal-binding</keyword>
<dbReference type="GO" id="GO:0005737">
    <property type="term" value="C:cytoplasm"/>
    <property type="evidence" value="ECO:0007669"/>
    <property type="project" value="TreeGrafter"/>
</dbReference>
<dbReference type="AlphaFoldDB" id="A0A9E7IN58"/>
<accession>A0A9E7IN58</accession>
<name>A0A9E7IN58_9LILI</name>
<feature type="region of interest" description="Disordered" evidence="5">
    <location>
        <begin position="257"/>
        <end position="288"/>
    </location>
</feature>
<feature type="region of interest" description="Disordered" evidence="5">
    <location>
        <begin position="304"/>
        <end position="326"/>
    </location>
</feature>
<keyword evidence="8" id="KW-1185">Reference proteome</keyword>
<dbReference type="SMART" id="SM00184">
    <property type="entry name" value="RING"/>
    <property type="match status" value="1"/>
</dbReference>
<dbReference type="PANTHER" id="PTHR15710">
    <property type="entry name" value="E3 UBIQUITIN-PROTEIN LIGASE PRAJA"/>
    <property type="match status" value="1"/>
</dbReference>
<feature type="compositionally biased region" description="Polar residues" evidence="5">
    <location>
        <begin position="234"/>
        <end position="243"/>
    </location>
</feature>
<reference evidence="7" key="1">
    <citation type="submission" date="2022-05" db="EMBL/GenBank/DDBJ databases">
        <title>The Musa troglodytarum L. genome provides insights into the mechanism of non-climacteric behaviour and enrichment of carotenoids.</title>
        <authorList>
            <person name="Wang J."/>
        </authorList>
    </citation>
    <scope>NUCLEOTIDE SEQUENCE</scope>
    <source>
        <tissue evidence="7">Leaf</tissue>
    </source>
</reference>
<dbReference type="Pfam" id="PF13639">
    <property type="entry name" value="zf-RING_2"/>
    <property type="match status" value="1"/>
</dbReference>
<evidence type="ECO:0000256" key="5">
    <source>
        <dbReference type="SAM" id="MobiDB-lite"/>
    </source>
</evidence>
<feature type="region of interest" description="Disordered" evidence="5">
    <location>
        <begin position="212"/>
        <end position="243"/>
    </location>
</feature>
<dbReference type="OrthoDB" id="8062037at2759"/>
<dbReference type="Proteomes" id="UP001055439">
    <property type="component" value="Chromosome 9"/>
</dbReference>
<evidence type="ECO:0000256" key="2">
    <source>
        <dbReference type="ARBA" id="ARBA00022771"/>
    </source>
</evidence>
<evidence type="ECO:0000313" key="8">
    <source>
        <dbReference type="Proteomes" id="UP001055439"/>
    </source>
</evidence>
<dbReference type="InterPro" id="IPR001841">
    <property type="entry name" value="Znf_RING"/>
</dbReference>
<gene>
    <name evidence="7" type="ORF">MUK42_15159</name>
</gene>
<evidence type="ECO:0000256" key="3">
    <source>
        <dbReference type="ARBA" id="ARBA00022833"/>
    </source>
</evidence>
<keyword evidence="2 4" id="KW-0863">Zinc-finger</keyword>
<dbReference type="PANTHER" id="PTHR15710:SF132">
    <property type="entry name" value="E3 UBIQUITIN-PROTEIN LIGASE MPSR1"/>
    <property type="match status" value="1"/>
</dbReference>
<evidence type="ECO:0000259" key="6">
    <source>
        <dbReference type="PROSITE" id="PS50089"/>
    </source>
</evidence>
<protein>
    <submittedName>
        <fullName evidence="7">Zinc finger, C3HC4 type (RING finger)</fullName>
    </submittedName>
</protein>
<dbReference type="GO" id="GO:0061630">
    <property type="term" value="F:ubiquitin protein ligase activity"/>
    <property type="evidence" value="ECO:0007669"/>
    <property type="project" value="TreeGrafter"/>
</dbReference>
<dbReference type="GO" id="GO:0008270">
    <property type="term" value="F:zinc ion binding"/>
    <property type="evidence" value="ECO:0007669"/>
    <property type="project" value="UniProtKB-KW"/>
</dbReference>
<dbReference type="Gene3D" id="3.30.40.10">
    <property type="entry name" value="Zinc/RING finger domain, C3HC4 (zinc finger)"/>
    <property type="match status" value="1"/>
</dbReference>
<dbReference type="GO" id="GO:0016567">
    <property type="term" value="P:protein ubiquitination"/>
    <property type="evidence" value="ECO:0007669"/>
    <property type="project" value="TreeGrafter"/>
</dbReference>